<dbReference type="PRINTS" id="PR00956">
    <property type="entry name" value="FLGMOTORFLIN"/>
</dbReference>
<dbReference type="Gene3D" id="2.30.330.10">
    <property type="entry name" value="SpoA-like"/>
    <property type="match status" value="1"/>
</dbReference>
<keyword evidence="6" id="KW-0283">Flagellar rotation</keyword>
<dbReference type="KEGG" id="crz:D1345_15235"/>
<dbReference type="GO" id="GO:0071973">
    <property type="term" value="P:bacterial-type flagellum-dependent cell motility"/>
    <property type="evidence" value="ECO:0007669"/>
    <property type="project" value="InterPro"/>
</dbReference>
<feature type="domain" description="Flagellar motor switch protein FliN-like C-terminal" evidence="9">
    <location>
        <begin position="43"/>
        <end position="111"/>
    </location>
</feature>
<feature type="region of interest" description="Disordered" evidence="8">
    <location>
        <begin position="12"/>
        <end position="36"/>
    </location>
</feature>
<keyword evidence="7" id="KW-0472">Membrane</keyword>
<keyword evidence="4" id="KW-1003">Cell membrane</keyword>
<dbReference type="EMBL" id="CP031968">
    <property type="protein sequence ID" value="AXT47456.1"/>
    <property type="molecule type" value="Genomic_DNA"/>
</dbReference>
<accession>A0AAD0W9H1</accession>
<protein>
    <recommendedName>
        <fullName evidence="3">Flagellar motor switch protein FliN</fullName>
    </recommendedName>
</protein>
<dbReference type="Pfam" id="PF01052">
    <property type="entry name" value="FliMN_C"/>
    <property type="match status" value="1"/>
</dbReference>
<dbReference type="InterPro" id="IPR036429">
    <property type="entry name" value="SpoA-like_sf"/>
</dbReference>
<dbReference type="InterPro" id="IPR012826">
    <property type="entry name" value="FliN"/>
</dbReference>
<name>A0AAD0W9H1_9NEIS</name>
<dbReference type="GO" id="GO:0009425">
    <property type="term" value="C:bacterial-type flagellum basal body"/>
    <property type="evidence" value="ECO:0007669"/>
    <property type="project" value="InterPro"/>
</dbReference>
<keyword evidence="11" id="KW-1185">Reference proteome</keyword>
<gene>
    <name evidence="10" type="primary">fliN</name>
    <name evidence="10" type="ORF">D1345_15235</name>
</gene>
<dbReference type="InterPro" id="IPR051469">
    <property type="entry name" value="FliN/MopA/SpaO"/>
</dbReference>
<reference evidence="10 11" key="1">
    <citation type="submission" date="2018-08" db="EMBL/GenBank/DDBJ databases">
        <title>Complete genome sequence of JP2-74.</title>
        <authorList>
            <person name="Wu L."/>
        </authorList>
    </citation>
    <scope>NUCLEOTIDE SEQUENCE [LARGE SCALE GENOMIC DNA]</scope>
    <source>
        <strain evidence="10 11">JP2-74</strain>
    </source>
</reference>
<dbReference type="RefSeq" id="WP_019103289.1">
    <property type="nucleotide sequence ID" value="NZ_CP031968.1"/>
</dbReference>
<dbReference type="GO" id="GO:0003774">
    <property type="term" value="F:cytoskeletal motor activity"/>
    <property type="evidence" value="ECO:0007669"/>
    <property type="project" value="InterPro"/>
</dbReference>
<dbReference type="InterPro" id="IPR001543">
    <property type="entry name" value="FliN-like_C"/>
</dbReference>
<comment type="similarity">
    <text evidence="2">Belongs to the FliN/MopA/SpaO family.</text>
</comment>
<keyword evidence="10" id="KW-0282">Flagellum</keyword>
<evidence type="ECO:0000256" key="6">
    <source>
        <dbReference type="ARBA" id="ARBA00022779"/>
    </source>
</evidence>
<dbReference type="SUPFAM" id="SSF101801">
    <property type="entry name" value="Surface presentation of antigens (SPOA)"/>
    <property type="match status" value="1"/>
</dbReference>
<evidence type="ECO:0000256" key="2">
    <source>
        <dbReference type="ARBA" id="ARBA00009226"/>
    </source>
</evidence>
<evidence type="ECO:0000256" key="3">
    <source>
        <dbReference type="ARBA" id="ARBA00021897"/>
    </source>
</evidence>
<dbReference type="GO" id="GO:0006935">
    <property type="term" value="P:chemotaxis"/>
    <property type="evidence" value="ECO:0007669"/>
    <property type="project" value="UniProtKB-KW"/>
</dbReference>
<organism evidence="10 11">
    <name type="scientific">Chromobacterium rhizoryzae</name>
    <dbReference type="NCBI Taxonomy" id="1778675"/>
    <lineage>
        <taxon>Bacteria</taxon>
        <taxon>Pseudomonadati</taxon>
        <taxon>Pseudomonadota</taxon>
        <taxon>Betaproteobacteria</taxon>
        <taxon>Neisseriales</taxon>
        <taxon>Chromobacteriaceae</taxon>
        <taxon>Chromobacterium</taxon>
    </lineage>
</organism>
<dbReference type="PANTHER" id="PTHR43484">
    <property type="match status" value="1"/>
</dbReference>
<evidence type="ECO:0000259" key="9">
    <source>
        <dbReference type="Pfam" id="PF01052"/>
    </source>
</evidence>
<feature type="compositionally biased region" description="Low complexity" evidence="8">
    <location>
        <begin position="12"/>
        <end position="21"/>
    </location>
</feature>
<evidence type="ECO:0000256" key="7">
    <source>
        <dbReference type="ARBA" id="ARBA00023136"/>
    </source>
</evidence>
<evidence type="ECO:0000256" key="1">
    <source>
        <dbReference type="ARBA" id="ARBA00004413"/>
    </source>
</evidence>
<evidence type="ECO:0000313" key="10">
    <source>
        <dbReference type="EMBL" id="AXT47456.1"/>
    </source>
</evidence>
<evidence type="ECO:0000256" key="5">
    <source>
        <dbReference type="ARBA" id="ARBA00022500"/>
    </source>
</evidence>
<dbReference type="InterPro" id="IPR001172">
    <property type="entry name" value="FliN_T3SS_HrcQb"/>
</dbReference>
<dbReference type="PANTHER" id="PTHR43484:SF1">
    <property type="entry name" value="FLAGELLAR MOTOR SWITCH PROTEIN FLIN"/>
    <property type="match status" value="1"/>
</dbReference>
<keyword evidence="10" id="KW-0966">Cell projection</keyword>
<comment type="subcellular location">
    <subcellularLocation>
        <location evidence="1">Cell membrane</location>
        <topology evidence="1">Peripheral membrane protein</topology>
        <orientation evidence="1">Cytoplasmic side</orientation>
    </subcellularLocation>
</comment>
<evidence type="ECO:0000256" key="4">
    <source>
        <dbReference type="ARBA" id="ARBA00022475"/>
    </source>
</evidence>
<feature type="compositionally biased region" description="Basic and acidic residues" evidence="8">
    <location>
        <begin position="22"/>
        <end position="36"/>
    </location>
</feature>
<sequence>MDLNDDFDLGGVLDGLDGQNDADAKPTDDGAARRPQRDMTQFLRKIPVRLTLEVGGADISLADLVNIENGSVVELDKLAGEPLDIKVNGTVIGRGEVVVAGENYGLRVVELNDLELDSLT</sequence>
<dbReference type="AlphaFoldDB" id="A0AAD0W9H1"/>
<evidence type="ECO:0000313" key="11">
    <source>
        <dbReference type="Proteomes" id="UP000259465"/>
    </source>
</evidence>
<dbReference type="NCBIfam" id="TIGR02480">
    <property type="entry name" value="fliN"/>
    <property type="match status" value="1"/>
</dbReference>
<dbReference type="GO" id="GO:0005886">
    <property type="term" value="C:plasma membrane"/>
    <property type="evidence" value="ECO:0007669"/>
    <property type="project" value="UniProtKB-SubCell"/>
</dbReference>
<dbReference type="GeneID" id="58560923"/>
<evidence type="ECO:0000256" key="8">
    <source>
        <dbReference type="SAM" id="MobiDB-lite"/>
    </source>
</evidence>
<proteinExistence type="inferred from homology"/>
<keyword evidence="5" id="KW-0145">Chemotaxis</keyword>
<dbReference type="Proteomes" id="UP000259465">
    <property type="component" value="Chromosome"/>
</dbReference>
<keyword evidence="10" id="KW-0969">Cilium</keyword>